<reference evidence="2 3" key="1">
    <citation type="submission" date="2024-11" db="EMBL/GenBank/DDBJ databases">
        <authorList>
            <person name="Heng Y.C."/>
            <person name="Lim A.C.H."/>
            <person name="Lee J.K.Y."/>
            <person name="Kittelmann S."/>
        </authorList>
    </citation>
    <scope>NUCLEOTIDE SEQUENCE [LARGE SCALE GENOMIC DNA]</scope>
    <source>
        <strain evidence="2 3">WILCCON 0202</strain>
    </source>
</reference>
<feature type="domain" description="Divergent 4Fe-4S mono-cluster" evidence="1">
    <location>
        <begin position="14"/>
        <end position="77"/>
    </location>
</feature>
<dbReference type="Pfam" id="PF06902">
    <property type="entry name" value="Fer4_19"/>
    <property type="match status" value="1"/>
</dbReference>
<evidence type="ECO:0000313" key="3">
    <source>
        <dbReference type="Proteomes" id="UP001623661"/>
    </source>
</evidence>
<dbReference type="EMBL" id="JBJHZY010000002">
    <property type="protein sequence ID" value="MFL0269108.1"/>
    <property type="molecule type" value="Genomic_DNA"/>
</dbReference>
<accession>A0ABW8TWG3</accession>
<dbReference type="Proteomes" id="UP001623661">
    <property type="component" value="Unassembled WGS sequence"/>
</dbReference>
<dbReference type="InterPro" id="IPR010693">
    <property type="entry name" value="Divergent_4Fe-4S_mono-cluster"/>
</dbReference>
<dbReference type="Gene3D" id="3.30.70.20">
    <property type="match status" value="1"/>
</dbReference>
<sequence length="78" mass="9098">MVEKELLKKGYRLYKGEEVDVYFNLSMCRHSGNCVRTLPVVFDVKQTPWIMADNAEKETLKETILRCPTGALQYIEKK</sequence>
<proteinExistence type="predicted"/>
<evidence type="ECO:0000313" key="2">
    <source>
        <dbReference type="EMBL" id="MFL0269108.1"/>
    </source>
</evidence>
<organism evidence="2 3">
    <name type="scientific">Candidatus Clostridium radicumherbarum</name>
    <dbReference type="NCBI Taxonomy" id="3381662"/>
    <lineage>
        <taxon>Bacteria</taxon>
        <taxon>Bacillati</taxon>
        <taxon>Bacillota</taxon>
        <taxon>Clostridia</taxon>
        <taxon>Eubacteriales</taxon>
        <taxon>Clostridiaceae</taxon>
        <taxon>Clostridium</taxon>
    </lineage>
</organism>
<keyword evidence="3" id="KW-1185">Reference proteome</keyword>
<dbReference type="RefSeq" id="WP_406765726.1">
    <property type="nucleotide sequence ID" value="NZ_JBJHZY010000002.1"/>
</dbReference>
<protein>
    <submittedName>
        <fullName evidence="2">(4Fe-4S)-binding protein</fullName>
    </submittedName>
</protein>
<dbReference type="SUPFAM" id="SSF54862">
    <property type="entry name" value="4Fe-4S ferredoxins"/>
    <property type="match status" value="1"/>
</dbReference>
<gene>
    <name evidence="2" type="ORF">ACJDUH_13500</name>
</gene>
<comment type="caution">
    <text evidence="2">The sequence shown here is derived from an EMBL/GenBank/DDBJ whole genome shotgun (WGS) entry which is preliminary data.</text>
</comment>
<evidence type="ECO:0000259" key="1">
    <source>
        <dbReference type="Pfam" id="PF06902"/>
    </source>
</evidence>
<name>A0ABW8TWG3_9CLOT</name>